<protein>
    <submittedName>
        <fullName evidence="1">Uncharacterized protein</fullName>
    </submittedName>
</protein>
<sequence>MFIDTNGEMSFVYNERLKFIMHYLKQGADDSLVEMKDGRFVREDSELSFTEIWLPAAEHQQRKIDEQQAKVEELQTLYTQQGINMLKLQTLYTQQGINMLKLQKRVDAQTKHVEMALLAVKDIYKSAIDEFHNWDVFNEKEPKLCEHLQNLSVAAGELEQALKGEE</sequence>
<proteinExistence type="predicted"/>
<name>A0A7H2PWT8_9GAMM</name>
<dbReference type="Proteomes" id="UP000516862">
    <property type="component" value="Chromosome"/>
</dbReference>
<dbReference type="AlphaFoldDB" id="A0A7H2PWT8"/>
<gene>
    <name evidence="1" type="ORF">IC796_03940</name>
</gene>
<evidence type="ECO:0000313" key="2">
    <source>
        <dbReference type="Proteomes" id="UP000516862"/>
    </source>
</evidence>
<organism evidence="1 2">
    <name type="scientific">Acinetobacter seifertii</name>
    <dbReference type="NCBI Taxonomy" id="1530123"/>
    <lineage>
        <taxon>Bacteria</taxon>
        <taxon>Pseudomonadati</taxon>
        <taxon>Pseudomonadota</taxon>
        <taxon>Gammaproteobacteria</taxon>
        <taxon>Moraxellales</taxon>
        <taxon>Moraxellaceae</taxon>
        <taxon>Acinetobacter</taxon>
        <taxon>Acinetobacter calcoaceticus/baumannii complex</taxon>
    </lineage>
</organism>
<dbReference type="EMBL" id="CP061561">
    <property type="protein sequence ID" value="QNX07321.1"/>
    <property type="molecule type" value="Genomic_DNA"/>
</dbReference>
<evidence type="ECO:0000313" key="1">
    <source>
        <dbReference type="EMBL" id="QNX07321.1"/>
    </source>
</evidence>
<dbReference type="RefSeq" id="WP_171498004.1">
    <property type="nucleotide sequence ID" value="NZ_CP061561.1"/>
</dbReference>
<reference evidence="2" key="1">
    <citation type="submission" date="2020-09" db="EMBL/GenBank/DDBJ databases">
        <title>Clinical and molecular characterization of Acinetobacter seifertii in Taiwan.</title>
        <authorList>
            <person name="Li L.-H."/>
            <person name="Yang Y.-S."/>
            <person name="Sun J.-R."/>
            <person name="Huang T.-W."/>
            <person name="Huang W.-C."/>
            <person name="Wang Y.-C."/>
            <person name="Kuo T.-H."/>
            <person name="Kuo S.-C."/>
            <person name="Chen T.-L."/>
        </authorList>
    </citation>
    <scope>NUCLEOTIDE SEQUENCE [LARGE SCALE GENOMIC DNA]</scope>
    <source>
        <strain evidence="2">AS73</strain>
    </source>
</reference>
<reference evidence="1 2" key="2">
    <citation type="submission" date="2020-09" db="EMBL/GenBank/DDBJ databases">
        <authorList>
            <person name="Chen F.-J."/>
            <person name="Lee Y.-T."/>
        </authorList>
    </citation>
    <scope>NUCLEOTIDE SEQUENCE [LARGE SCALE GENOMIC DNA]</scope>
    <source>
        <strain evidence="1 2">AS73</strain>
    </source>
</reference>
<accession>A0A7H2PWT8</accession>